<evidence type="ECO:0000256" key="8">
    <source>
        <dbReference type="ARBA" id="ARBA00023180"/>
    </source>
</evidence>
<feature type="transmembrane region" description="Helical" evidence="9">
    <location>
        <begin position="588"/>
        <end position="612"/>
    </location>
</feature>
<evidence type="ECO:0000313" key="12">
    <source>
        <dbReference type="EMBL" id="RZB40763.1"/>
    </source>
</evidence>
<sequence length="628" mass="70949">MGQGKLRLNPTGPIHQSNAVSCLQAVATSNFHYVNLNHRKSHQVDVQLLTVLTTANMTSPGYEIQDKLIKKLNDLMKFSAEIIEDGRIEFGVEMRTSFCLFVVDSIENFNRKLEILGGLSSHNPNALFLVYYSSCKKFCKRKASAMLEKLWGMYITNAAVLIPKTAEHLILYSMEFSFKPSHHCLDASAVVVLDHCVDGTFRTKRKYYEGKLEKNFGNCTMDVVANAIIPFVISEDEGFEISLIKQIGGSLNIDFNVTLTGEDTWGVKDEEGYWSNGLGRVYNDSCLGVGNFYFVADYAKDFDFTSSHFVSNLVWIVPIAQYVPKWRVLTVIFSWRLWVVCFGFVVLCALAFKMGALSKSECSFYKKFGNDFLVAFQVVITSVTNRQPNSDWIRIVFVSLSIFGIIISSVYTSSLINYLTRPQRELQVNSIEDVIIKDYEIGGLPIYEDIFNVTEDENSMRIYEMYQVNDSLSGWLTKVADDRDTCTIGTDFVIKYMIAQKDPILTDNHQKPKVHIIEKKIFSYSVVIVASKGFPFLNRINRVVSSMTTFGLVDEMARKYLHTLKKVEAVNADGSFVQELSLHHLQGAFTILVLGCILGVGGFLAEVAVWFAKTKLTQKKRKIQVSKA</sequence>
<dbReference type="GO" id="GO:0050906">
    <property type="term" value="P:detection of stimulus involved in sensory perception"/>
    <property type="evidence" value="ECO:0007669"/>
    <property type="project" value="UniProtKB-ARBA"/>
</dbReference>
<evidence type="ECO:0000256" key="6">
    <source>
        <dbReference type="ARBA" id="ARBA00023136"/>
    </source>
</evidence>
<keyword evidence="3" id="KW-1003">Cell membrane</keyword>
<dbReference type="AlphaFoldDB" id="A0A482VBV7"/>
<organism evidence="12 13">
    <name type="scientific">Asbolus verrucosus</name>
    <name type="common">Desert ironclad beetle</name>
    <dbReference type="NCBI Taxonomy" id="1661398"/>
    <lineage>
        <taxon>Eukaryota</taxon>
        <taxon>Metazoa</taxon>
        <taxon>Ecdysozoa</taxon>
        <taxon>Arthropoda</taxon>
        <taxon>Hexapoda</taxon>
        <taxon>Insecta</taxon>
        <taxon>Pterygota</taxon>
        <taxon>Neoptera</taxon>
        <taxon>Endopterygota</taxon>
        <taxon>Coleoptera</taxon>
        <taxon>Polyphaga</taxon>
        <taxon>Cucujiformia</taxon>
        <taxon>Tenebrionidae</taxon>
        <taxon>Pimeliinae</taxon>
        <taxon>Asbolus</taxon>
    </lineage>
</organism>
<dbReference type="GO" id="GO:0005886">
    <property type="term" value="C:plasma membrane"/>
    <property type="evidence" value="ECO:0007669"/>
    <property type="project" value="UniProtKB-SubCell"/>
</dbReference>
<evidence type="ECO:0000313" key="13">
    <source>
        <dbReference type="Proteomes" id="UP000292052"/>
    </source>
</evidence>
<keyword evidence="5 9" id="KW-1133">Transmembrane helix</keyword>
<comment type="similarity">
    <text evidence="2">Belongs to the glutamate-gated ion channel (TC 1.A.10.1) family.</text>
</comment>
<gene>
    <name evidence="12" type="ORF">BDFB_001355</name>
</gene>
<feature type="domain" description="Ionotropic glutamate receptor C-terminal" evidence="10">
    <location>
        <begin position="334"/>
        <end position="596"/>
    </location>
</feature>
<reference evidence="12 13" key="1">
    <citation type="submission" date="2017-03" db="EMBL/GenBank/DDBJ databases">
        <title>Genome of the blue death feigning beetle - Asbolus verrucosus.</title>
        <authorList>
            <person name="Rider S.D."/>
        </authorList>
    </citation>
    <scope>NUCLEOTIDE SEQUENCE [LARGE SCALE GENOMIC DNA]</scope>
    <source>
        <strain evidence="12">Butters</strain>
        <tissue evidence="12">Head and leg muscle</tissue>
    </source>
</reference>
<protein>
    <submittedName>
        <fullName evidence="12">Lig chan domain containing protein</fullName>
    </submittedName>
</protein>
<feature type="domain" description="Putative ionotropic receptor ligand binding" evidence="11">
    <location>
        <begin position="63"/>
        <end position="207"/>
    </location>
</feature>
<evidence type="ECO:0000256" key="7">
    <source>
        <dbReference type="ARBA" id="ARBA00023170"/>
    </source>
</evidence>
<feature type="transmembrane region" description="Helical" evidence="9">
    <location>
        <begin position="335"/>
        <end position="356"/>
    </location>
</feature>
<dbReference type="PANTHER" id="PTHR42643:SF24">
    <property type="entry name" value="IONOTROPIC RECEPTOR 60A"/>
    <property type="match status" value="1"/>
</dbReference>
<dbReference type="Pfam" id="PF00060">
    <property type="entry name" value="Lig_chan"/>
    <property type="match status" value="1"/>
</dbReference>
<dbReference type="OrthoDB" id="6506757at2759"/>
<dbReference type="SUPFAM" id="SSF53850">
    <property type="entry name" value="Periplasmic binding protein-like II"/>
    <property type="match status" value="1"/>
</dbReference>
<evidence type="ECO:0000259" key="10">
    <source>
        <dbReference type="Pfam" id="PF00060"/>
    </source>
</evidence>
<evidence type="ECO:0000259" key="11">
    <source>
        <dbReference type="Pfam" id="PF24061"/>
    </source>
</evidence>
<accession>A0A482VBV7</accession>
<evidence type="ECO:0000256" key="1">
    <source>
        <dbReference type="ARBA" id="ARBA00004651"/>
    </source>
</evidence>
<keyword evidence="8" id="KW-0325">Glycoprotein</keyword>
<name>A0A482VBV7_ASBVE</name>
<proteinExistence type="inferred from homology"/>
<evidence type="ECO:0000256" key="4">
    <source>
        <dbReference type="ARBA" id="ARBA00022692"/>
    </source>
</evidence>
<evidence type="ECO:0000256" key="9">
    <source>
        <dbReference type="SAM" id="Phobius"/>
    </source>
</evidence>
<keyword evidence="4 9" id="KW-0812">Transmembrane</keyword>
<dbReference type="EMBL" id="QDEB01116201">
    <property type="protein sequence ID" value="RZB40763.1"/>
    <property type="molecule type" value="Genomic_DNA"/>
</dbReference>
<keyword evidence="6 9" id="KW-0472">Membrane</keyword>
<feature type="transmembrane region" description="Helical" evidence="9">
    <location>
        <begin position="392"/>
        <end position="419"/>
    </location>
</feature>
<dbReference type="Gene3D" id="1.10.287.70">
    <property type="match status" value="1"/>
</dbReference>
<evidence type="ECO:0000256" key="3">
    <source>
        <dbReference type="ARBA" id="ARBA00022475"/>
    </source>
</evidence>
<dbReference type="Proteomes" id="UP000292052">
    <property type="component" value="Unassembled WGS sequence"/>
</dbReference>
<evidence type="ECO:0000256" key="2">
    <source>
        <dbReference type="ARBA" id="ARBA00008685"/>
    </source>
</evidence>
<evidence type="ECO:0000256" key="5">
    <source>
        <dbReference type="ARBA" id="ARBA00022989"/>
    </source>
</evidence>
<comment type="subcellular location">
    <subcellularLocation>
        <location evidence="1">Cell membrane</location>
        <topology evidence="1">Multi-pass membrane protein</topology>
    </subcellularLocation>
</comment>
<dbReference type="GO" id="GO:0015276">
    <property type="term" value="F:ligand-gated monoatomic ion channel activity"/>
    <property type="evidence" value="ECO:0007669"/>
    <property type="project" value="InterPro"/>
</dbReference>
<dbReference type="Pfam" id="PF24061">
    <property type="entry name" value="LBD_receptor"/>
    <property type="match status" value="1"/>
</dbReference>
<dbReference type="STRING" id="1661398.A0A482VBV7"/>
<keyword evidence="7" id="KW-0675">Receptor</keyword>
<dbReference type="PANTHER" id="PTHR42643">
    <property type="entry name" value="IONOTROPIC RECEPTOR 20A-RELATED"/>
    <property type="match status" value="1"/>
</dbReference>
<dbReference type="InterPro" id="IPR052192">
    <property type="entry name" value="Insect_Ionotropic_Sensory_Rcpt"/>
</dbReference>
<dbReference type="Gene3D" id="3.40.190.10">
    <property type="entry name" value="Periplasmic binding protein-like II"/>
    <property type="match status" value="1"/>
</dbReference>
<dbReference type="InterPro" id="IPR056198">
    <property type="entry name" value="LBD_receptor"/>
</dbReference>
<dbReference type="InterPro" id="IPR001320">
    <property type="entry name" value="Iontro_rcpt_C"/>
</dbReference>
<keyword evidence="13" id="KW-1185">Reference proteome</keyword>
<comment type="caution">
    <text evidence="12">The sequence shown here is derived from an EMBL/GenBank/DDBJ whole genome shotgun (WGS) entry which is preliminary data.</text>
</comment>